<dbReference type="EMBL" id="JARTCD010000043">
    <property type="protein sequence ID" value="KAJ8656068.1"/>
    <property type="molecule type" value="Genomic_DNA"/>
</dbReference>
<dbReference type="PANTHER" id="PTHR15615">
    <property type="match status" value="1"/>
</dbReference>
<feature type="compositionally biased region" description="Polar residues" evidence="1">
    <location>
        <begin position="240"/>
        <end position="265"/>
    </location>
</feature>
<dbReference type="Pfam" id="PF08613">
    <property type="entry name" value="Cyclin"/>
    <property type="match status" value="1"/>
</dbReference>
<dbReference type="SUPFAM" id="SSF47954">
    <property type="entry name" value="Cyclin-like"/>
    <property type="match status" value="1"/>
</dbReference>
<evidence type="ECO:0000313" key="2">
    <source>
        <dbReference type="EMBL" id="KAJ8656068.1"/>
    </source>
</evidence>
<dbReference type="RefSeq" id="XP_058340981.1">
    <property type="nucleotide sequence ID" value="XM_058488296.1"/>
</dbReference>
<comment type="caution">
    <text evidence="2">The sequence shown here is derived from an EMBL/GenBank/DDBJ whole genome shotgun (WGS) entry which is preliminary data.</text>
</comment>
<dbReference type="GO" id="GO:0019901">
    <property type="term" value="F:protein kinase binding"/>
    <property type="evidence" value="ECO:0007669"/>
    <property type="project" value="InterPro"/>
</dbReference>
<feature type="region of interest" description="Disordered" evidence="1">
    <location>
        <begin position="235"/>
        <end position="265"/>
    </location>
</feature>
<sequence>MVAGLLESVIHANDHRFPSGGPISLFHSRAVPSIKIEMYMARILRYTPFNNDVLLCILVYFDRIARRMSNGPGAFAINSFNIHRLLITNIVVATKYTSDTFYSNARYAKVGGLSLLELNKLELEFLKLCGFELHVRLEAIQEYGEQLMHHTLMHLPKTLGPILHINNAINSASARMTTTATALPRSRKRVLEEAEDTDNDLFVMQGCRHRITPPTTTASTQHPCVLYPMEQHHAKRHRPMSSSSPTKADTTITATSGTHQSISTA</sequence>
<dbReference type="PANTHER" id="PTHR15615:SF94">
    <property type="entry name" value="PHO85 CYCLIN-6-RELATED"/>
    <property type="match status" value="1"/>
</dbReference>
<dbReference type="Proteomes" id="UP001234581">
    <property type="component" value="Unassembled WGS sequence"/>
</dbReference>
<evidence type="ECO:0000256" key="1">
    <source>
        <dbReference type="SAM" id="MobiDB-lite"/>
    </source>
</evidence>
<gene>
    <name evidence="2" type="ORF">O0I10_008291</name>
</gene>
<protein>
    <recommendedName>
        <fullName evidence="4">Cyclin-domain-containing protein</fullName>
    </recommendedName>
</protein>
<name>A0AAD7UZW2_9FUNG</name>
<dbReference type="GeneID" id="83215698"/>
<evidence type="ECO:0000313" key="3">
    <source>
        <dbReference type="Proteomes" id="UP001234581"/>
    </source>
</evidence>
<evidence type="ECO:0008006" key="4">
    <source>
        <dbReference type="Google" id="ProtNLM"/>
    </source>
</evidence>
<dbReference type="GO" id="GO:0016538">
    <property type="term" value="F:cyclin-dependent protein serine/threonine kinase regulator activity"/>
    <property type="evidence" value="ECO:0007669"/>
    <property type="project" value="TreeGrafter"/>
</dbReference>
<dbReference type="InterPro" id="IPR036915">
    <property type="entry name" value="Cyclin-like_sf"/>
</dbReference>
<dbReference type="Gene3D" id="1.10.472.10">
    <property type="entry name" value="Cyclin-like"/>
    <property type="match status" value="1"/>
</dbReference>
<dbReference type="GO" id="GO:0000307">
    <property type="term" value="C:cyclin-dependent protein kinase holoenzyme complex"/>
    <property type="evidence" value="ECO:0007669"/>
    <property type="project" value="TreeGrafter"/>
</dbReference>
<dbReference type="AlphaFoldDB" id="A0AAD7UZW2"/>
<accession>A0AAD7UZW2</accession>
<proteinExistence type="predicted"/>
<keyword evidence="3" id="KW-1185">Reference proteome</keyword>
<dbReference type="GO" id="GO:0005634">
    <property type="term" value="C:nucleus"/>
    <property type="evidence" value="ECO:0007669"/>
    <property type="project" value="TreeGrafter"/>
</dbReference>
<dbReference type="InterPro" id="IPR013922">
    <property type="entry name" value="Cyclin_PHO80-like"/>
</dbReference>
<reference evidence="2 3" key="1">
    <citation type="submission" date="2023-03" db="EMBL/GenBank/DDBJ databases">
        <title>Genome sequence of Lichtheimia ornata CBS 291.66.</title>
        <authorList>
            <person name="Mohabir J.T."/>
            <person name="Shea T.P."/>
            <person name="Kurbessoian T."/>
            <person name="Berby B."/>
            <person name="Fontaine J."/>
            <person name="Livny J."/>
            <person name="Gnirke A."/>
            <person name="Stajich J.E."/>
            <person name="Cuomo C.A."/>
        </authorList>
    </citation>
    <scope>NUCLEOTIDE SEQUENCE [LARGE SCALE GENOMIC DNA]</scope>
    <source>
        <strain evidence="2">CBS 291.66</strain>
    </source>
</reference>
<dbReference type="CDD" id="cd20558">
    <property type="entry name" value="CYCLIN_ScPCL7-like"/>
    <property type="match status" value="1"/>
</dbReference>
<organism evidence="2 3">
    <name type="scientific">Lichtheimia ornata</name>
    <dbReference type="NCBI Taxonomy" id="688661"/>
    <lineage>
        <taxon>Eukaryota</taxon>
        <taxon>Fungi</taxon>
        <taxon>Fungi incertae sedis</taxon>
        <taxon>Mucoromycota</taxon>
        <taxon>Mucoromycotina</taxon>
        <taxon>Mucoromycetes</taxon>
        <taxon>Mucorales</taxon>
        <taxon>Lichtheimiaceae</taxon>
        <taxon>Lichtheimia</taxon>
    </lineage>
</organism>